<dbReference type="InParanoid" id="A7EP19"/>
<evidence type="ECO:0000256" key="1">
    <source>
        <dbReference type="SAM" id="MobiDB-lite"/>
    </source>
</evidence>
<dbReference type="KEGG" id="ssl:SS1G_07068"/>
<name>A7EP19_SCLS1</name>
<dbReference type="HOGENOM" id="CLU_1215410_0_0_1"/>
<dbReference type="EMBL" id="CH476629">
    <property type="protein sequence ID" value="EDO04585.1"/>
    <property type="molecule type" value="Genomic_DNA"/>
</dbReference>
<organism evidence="2 3">
    <name type="scientific">Sclerotinia sclerotiorum (strain ATCC 18683 / 1980 / Ss-1)</name>
    <name type="common">White mold</name>
    <name type="synonym">Whetzelinia sclerotiorum</name>
    <dbReference type="NCBI Taxonomy" id="665079"/>
    <lineage>
        <taxon>Eukaryota</taxon>
        <taxon>Fungi</taxon>
        <taxon>Dikarya</taxon>
        <taxon>Ascomycota</taxon>
        <taxon>Pezizomycotina</taxon>
        <taxon>Leotiomycetes</taxon>
        <taxon>Helotiales</taxon>
        <taxon>Sclerotiniaceae</taxon>
        <taxon>Sclerotinia</taxon>
    </lineage>
</organism>
<accession>A7EP19</accession>
<keyword evidence="3" id="KW-1185">Reference proteome</keyword>
<dbReference type="Proteomes" id="UP000001312">
    <property type="component" value="Unassembled WGS sequence"/>
</dbReference>
<protein>
    <submittedName>
        <fullName evidence="2">Uncharacterized protein</fullName>
    </submittedName>
</protein>
<dbReference type="RefSeq" id="XP_001591622.1">
    <property type="nucleotide sequence ID" value="XM_001591572.1"/>
</dbReference>
<feature type="region of interest" description="Disordered" evidence="1">
    <location>
        <begin position="1"/>
        <end position="36"/>
    </location>
</feature>
<gene>
    <name evidence="2" type="ORF">SS1G_07068</name>
</gene>
<proteinExistence type="predicted"/>
<reference evidence="3" key="1">
    <citation type="journal article" date="2011" name="PLoS Genet.">
        <title>Genomic analysis of the necrotrophic fungal pathogens Sclerotinia sclerotiorum and Botrytis cinerea.</title>
        <authorList>
            <person name="Amselem J."/>
            <person name="Cuomo C.A."/>
            <person name="van Kan J.A."/>
            <person name="Viaud M."/>
            <person name="Benito E.P."/>
            <person name="Couloux A."/>
            <person name="Coutinho P.M."/>
            <person name="de Vries R.P."/>
            <person name="Dyer P.S."/>
            <person name="Fillinger S."/>
            <person name="Fournier E."/>
            <person name="Gout L."/>
            <person name="Hahn M."/>
            <person name="Kohn L."/>
            <person name="Lapalu N."/>
            <person name="Plummer K.M."/>
            <person name="Pradier J.M."/>
            <person name="Quevillon E."/>
            <person name="Sharon A."/>
            <person name="Simon A."/>
            <person name="ten Have A."/>
            <person name="Tudzynski B."/>
            <person name="Tudzynski P."/>
            <person name="Wincker P."/>
            <person name="Andrew M."/>
            <person name="Anthouard V."/>
            <person name="Beever R.E."/>
            <person name="Beffa R."/>
            <person name="Benoit I."/>
            <person name="Bouzid O."/>
            <person name="Brault B."/>
            <person name="Chen Z."/>
            <person name="Choquer M."/>
            <person name="Collemare J."/>
            <person name="Cotton P."/>
            <person name="Danchin E.G."/>
            <person name="Da Silva C."/>
            <person name="Gautier A."/>
            <person name="Giraud C."/>
            <person name="Giraud T."/>
            <person name="Gonzalez C."/>
            <person name="Grossetete S."/>
            <person name="Guldener U."/>
            <person name="Henrissat B."/>
            <person name="Howlett B.J."/>
            <person name="Kodira C."/>
            <person name="Kretschmer M."/>
            <person name="Lappartient A."/>
            <person name="Leroch M."/>
            <person name="Levis C."/>
            <person name="Mauceli E."/>
            <person name="Neuveglise C."/>
            <person name="Oeser B."/>
            <person name="Pearson M."/>
            <person name="Poulain J."/>
            <person name="Poussereau N."/>
            <person name="Quesneville H."/>
            <person name="Rascle C."/>
            <person name="Schumacher J."/>
            <person name="Segurens B."/>
            <person name="Sexton A."/>
            <person name="Silva E."/>
            <person name="Sirven C."/>
            <person name="Soanes D.M."/>
            <person name="Talbot N.J."/>
            <person name="Templeton M."/>
            <person name="Yandava C."/>
            <person name="Yarden O."/>
            <person name="Zeng Q."/>
            <person name="Rollins J.A."/>
            <person name="Lebrun M.H."/>
            <person name="Dickman M."/>
        </authorList>
    </citation>
    <scope>NUCLEOTIDE SEQUENCE [LARGE SCALE GENOMIC DNA]</scope>
    <source>
        <strain evidence="3">ATCC 18683 / 1980 / Ss-1</strain>
    </source>
</reference>
<sequence>MSGRNRQRYTQRSGYTRNSHGDIDRSSSLRGTDVPVTKPYEFPSFLQAGEPPQPLNYFHQAPELEIERRGDTATISSRYTSSQGHLLLASNQQECVYKAIAWDQCFKTCNLGDQGIANKGICILSHKTACANYRIGQRGCPGLKEYADLKIEPHLHYWDYHLEFYCGHDAEKLAEERKNRQLKWAQHLREQERDQRENREFAAKKDREISGELSHFYGGNTGDFDDGL</sequence>
<dbReference type="GeneID" id="5487658"/>
<evidence type="ECO:0000313" key="3">
    <source>
        <dbReference type="Proteomes" id="UP000001312"/>
    </source>
</evidence>
<dbReference type="AlphaFoldDB" id="A7EP19"/>
<evidence type="ECO:0000313" key="2">
    <source>
        <dbReference type="EMBL" id="EDO04585.1"/>
    </source>
</evidence>